<dbReference type="NCBIfam" id="TIGR00756">
    <property type="entry name" value="PPR"/>
    <property type="match status" value="5"/>
</dbReference>
<keyword evidence="1" id="KW-0677">Repeat</keyword>
<dbReference type="Pfam" id="PF01535">
    <property type="entry name" value="PPR"/>
    <property type="match status" value="4"/>
</dbReference>
<dbReference type="Proteomes" id="UP000504607">
    <property type="component" value="Chromosome 9"/>
</dbReference>
<dbReference type="RefSeq" id="XP_029122555.1">
    <property type="nucleotide sequence ID" value="XM_029266722.1"/>
</dbReference>
<feature type="repeat" description="PPR" evidence="3">
    <location>
        <begin position="228"/>
        <end position="262"/>
    </location>
</feature>
<dbReference type="FunFam" id="1.25.40.10:FF:000334">
    <property type="entry name" value="Pentatricopeptide repeat-containing protein"/>
    <property type="match status" value="1"/>
</dbReference>
<dbReference type="PANTHER" id="PTHR47926">
    <property type="entry name" value="PENTATRICOPEPTIDE REPEAT-CONTAINING PROTEIN"/>
    <property type="match status" value="1"/>
</dbReference>
<sequence>MPFPCPPYYTPPPYDLASPALLRSPRPASYSDHSVATLLSSCRTLRGLEQIHARIIRKGLEQHHLLATRFISLCDTLAAPAYATAAFARLAHPNLILWNALLAAHARHSAFSATLDVFNRLRRFSPLPPDAFTFPSLLRSCSHEPASLTVGASVHAAVIRCGLEVDIFVCTALIDFYGKCREIEAARRVFDSMEHRNVVSWTAMVVGYLNSVDLEEARALFDEMPKRNVATWNALIDGYVKSGDLLGARKLFDEMPERNAISFTSLINGYAKAGDLASARLLFEQSKDRDVVSWSAMISGYAQNGLPGEALKIFLDMYDRKIKPDEFVVVGLMSACSQLGSLTLAKWVDSYIAHCPIDVKRAHVLAALIDMNAKCGNMERASLLFESMQRRDLISYCSMMQGYSIHGAGAKAVDLFSRMLQEGILPDEVAFTVVFTACSHAGLVEEGYKYFELMKNHYIVVPSPDHYACVVDLLGRAGRLEEAYELIKSMPLEPHAGAWGALLGACRLHCNIELGEAVARRLFELEPQNAGNYVLLSNIYAAADRWAEVSKIRTIMRGRGIRKIPGCTWI</sequence>
<organism evidence="4 5">
    <name type="scientific">Elaeis guineensis var. tenera</name>
    <name type="common">Oil palm</name>
    <dbReference type="NCBI Taxonomy" id="51953"/>
    <lineage>
        <taxon>Eukaryota</taxon>
        <taxon>Viridiplantae</taxon>
        <taxon>Streptophyta</taxon>
        <taxon>Embryophyta</taxon>
        <taxon>Tracheophyta</taxon>
        <taxon>Spermatophyta</taxon>
        <taxon>Magnoliopsida</taxon>
        <taxon>Liliopsida</taxon>
        <taxon>Arecaceae</taxon>
        <taxon>Arecoideae</taxon>
        <taxon>Cocoseae</taxon>
        <taxon>Elaeidinae</taxon>
        <taxon>Elaeis</taxon>
    </lineage>
</organism>
<dbReference type="PANTHER" id="PTHR47926:SF467">
    <property type="entry name" value="REPEAT-CONTAINING PROTEIN, PUTATIVE-RELATED"/>
    <property type="match status" value="1"/>
</dbReference>
<dbReference type="InterPro" id="IPR002885">
    <property type="entry name" value="PPR_rpt"/>
</dbReference>
<evidence type="ECO:0000256" key="2">
    <source>
        <dbReference type="ARBA" id="ARBA00061659"/>
    </source>
</evidence>
<comment type="similarity">
    <text evidence="2">Belongs to the PPR family. PCMP-E subfamily.</text>
</comment>
<evidence type="ECO:0000256" key="3">
    <source>
        <dbReference type="PROSITE-ProRule" id="PRU00708"/>
    </source>
</evidence>
<dbReference type="InterPro" id="IPR011990">
    <property type="entry name" value="TPR-like_helical_dom_sf"/>
</dbReference>
<dbReference type="Gene3D" id="1.25.40.10">
    <property type="entry name" value="Tetratricopeptide repeat domain"/>
    <property type="match status" value="4"/>
</dbReference>
<dbReference type="GO" id="GO:0009451">
    <property type="term" value="P:RNA modification"/>
    <property type="evidence" value="ECO:0007669"/>
    <property type="project" value="InterPro"/>
</dbReference>
<dbReference type="InterPro" id="IPR046848">
    <property type="entry name" value="E_motif"/>
</dbReference>
<reference evidence="5" key="1">
    <citation type="submission" date="2025-08" db="UniProtKB">
        <authorList>
            <consortium name="RefSeq"/>
        </authorList>
    </citation>
    <scope>IDENTIFICATION</scope>
</reference>
<dbReference type="PROSITE" id="PS51375">
    <property type="entry name" value="PPR"/>
    <property type="match status" value="4"/>
</dbReference>
<proteinExistence type="inferred from homology"/>
<gene>
    <name evidence="5" type="primary">LOC105052138</name>
</gene>
<keyword evidence="4" id="KW-1185">Reference proteome</keyword>
<dbReference type="GO" id="GO:0003723">
    <property type="term" value="F:RNA binding"/>
    <property type="evidence" value="ECO:0007669"/>
    <property type="project" value="InterPro"/>
</dbReference>
<dbReference type="AlphaFoldDB" id="A0A8N4F8F2"/>
<dbReference type="Pfam" id="PF13041">
    <property type="entry name" value="PPR_2"/>
    <property type="match status" value="2"/>
</dbReference>
<evidence type="ECO:0000313" key="5">
    <source>
        <dbReference type="RefSeq" id="XP_029122555.1"/>
    </source>
</evidence>
<feature type="repeat" description="PPR" evidence="3">
    <location>
        <begin position="392"/>
        <end position="426"/>
    </location>
</feature>
<evidence type="ECO:0000256" key="1">
    <source>
        <dbReference type="ARBA" id="ARBA00022737"/>
    </source>
</evidence>
<evidence type="ECO:0000313" key="4">
    <source>
        <dbReference type="Proteomes" id="UP000504607"/>
    </source>
</evidence>
<protein>
    <submittedName>
        <fullName evidence="5">LOW QUALITY PROTEIN: putative pentatricopeptide repeat-containing protein At5g37570</fullName>
    </submittedName>
</protein>
<feature type="repeat" description="PPR" evidence="3">
    <location>
        <begin position="290"/>
        <end position="324"/>
    </location>
</feature>
<dbReference type="FunFam" id="1.25.40.10:FF:000475">
    <property type="entry name" value="Pentatricopeptide repeat-containing protein At5g40410, mitochondrial"/>
    <property type="match status" value="1"/>
</dbReference>
<feature type="repeat" description="PPR" evidence="3">
    <location>
        <begin position="166"/>
        <end position="200"/>
    </location>
</feature>
<dbReference type="Pfam" id="PF20431">
    <property type="entry name" value="E_motif"/>
    <property type="match status" value="1"/>
</dbReference>
<dbReference type="InterPro" id="IPR046960">
    <property type="entry name" value="PPR_At4g14850-like_plant"/>
</dbReference>
<dbReference type="KEGG" id="egu:105052138"/>
<accession>A0A8N4F8F2</accession>
<dbReference type="FunFam" id="1.25.40.10:FF:001156">
    <property type="entry name" value="Pentatricopeptide repeat-containing protein At5g61800"/>
    <property type="match status" value="1"/>
</dbReference>
<dbReference type="OrthoDB" id="185373at2759"/>
<name>A0A8N4F8F2_ELAGV</name>